<keyword evidence="2" id="KW-0067">ATP-binding</keyword>
<dbReference type="SUPFAM" id="SSF52540">
    <property type="entry name" value="P-loop containing nucleoside triphosphate hydrolases"/>
    <property type="match status" value="1"/>
</dbReference>
<gene>
    <name evidence="2" type="ORF">NCTC4824_02377</name>
</gene>
<dbReference type="Proteomes" id="UP000249134">
    <property type="component" value="Chromosome 1"/>
</dbReference>
<dbReference type="GO" id="GO:0005524">
    <property type="term" value="F:ATP binding"/>
    <property type="evidence" value="ECO:0007669"/>
    <property type="project" value="UniProtKB-KW"/>
</dbReference>
<dbReference type="InterPro" id="IPR003439">
    <property type="entry name" value="ABC_transporter-like_ATP-bd"/>
</dbReference>
<organism evidence="2 3">
    <name type="scientific">Lederbergia lenta</name>
    <name type="common">Bacillus lentus</name>
    <dbReference type="NCBI Taxonomy" id="1467"/>
    <lineage>
        <taxon>Bacteria</taxon>
        <taxon>Bacillati</taxon>
        <taxon>Bacillota</taxon>
        <taxon>Bacilli</taxon>
        <taxon>Bacillales</taxon>
        <taxon>Bacillaceae</taxon>
        <taxon>Lederbergia</taxon>
    </lineage>
</organism>
<dbReference type="Gene3D" id="3.40.50.300">
    <property type="entry name" value="P-loop containing nucleotide triphosphate hydrolases"/>
    <property type="match status" value="1"/>
</dbReference>
<accession>A0A2X4WL61</accession>
<dbReference type="STRING" id="1348624.GCA_001591545_01427"/>
<dbReference type="EMBL" id="LS483476">
    <property type="protein sequence ID" value="SQI59442.1"/>
    <property type="molecule type" value="Genomic_DNA"/>
</dbReference>
<dbReference type="AlphaFoldDB" id="A0A2X4WL61"/>
<sequence>MVLLGPNGTGKITIIKMILLTDGKILLKGKRHEQMRKFIGYLPQQPTFYPWMTEELPSM</sequence>
<protein>
    <submittedName>
        <fullName evidence="2">ABC transporter ATP-binding protein</fullName>
    </submittedName>
</protein>
<evidence type="ECO:0000259" key="1">
    <source>
        <dbReference type="Pfam" id="PF00005"/>
    </source>
</evidence>
<feature type="domain" description="ABC transporter" evidence="1">
    <location>
        <begin position="2"/>
        <end position="53"/>
    </location>
</feature>
<dbReference type="Pfam" id="PF00005">
    <property type="entry name" value="ABC_tran"/>
    <property type="match status" value="1"/>
</dbReference>
<reference evidence="2 3" key="1">
    <citation type="submission" date="2018-06" db="EMBL/GenBank/DDBJ databases">
        <authorList>
            <consortium name="Pathogen Informatics"/>
            <person name="Doyle S."/>
        </authorList>
    </citation>
    <scope>NUCLEOTIDE SEQUENCE [LARGE SCALE GENOMIC DNA]</scope>
    <source>
        <strain evidence="2 3">NCTC4824</strain>
    </source>
</reference>
<dbReference type="InterPro" id="IPR027417">
    <property type="entry name" value="P-loop_NTPase"/>
</dbReference>
<evidence type="ECO:0000313" key="2">
    <source>
        <dbReference type="EMBL" id="SQI59442.1"/>
    </source>
</evidence>
<name>A0A2X4WL61_LEDLE</name>
<dbReference type="KEGG" id="blen:NCTC4824_02377"/>
<keyword evidence="3" id="KW-1185">Reference proteome</keyword>
<proteinExistence type="predicted"/>
<dbReference type="GO" id="GO:0016887">
    <property type="term" value="F:ATP hydrolysis activity"/>
    <property type="evidence" value="ECO:0007669"/>
    <property type="project" value="InterPro"/>
</dbReference>
<keyword evidence="2" id="KW-0547">Nucleotide-binding</keyword>
<evidence type="ECO:0000313" key="3">
    <source>
        <dbReference type="Proteomes" id="UP000249134"/>
    </source>
</evidence>